<evidence type="ECO:0000313" key="2">
    <source>
        <dbReference type="EMBL" id="SFC78089.1"/>
    </source>
</evidence>
<keyword evidence="1" id="KW-0732">Signal</keyword>
<dbReference type="Gene3D" id="3.40.30.10">
    <property type="entry name" value="Glutaredoxin"/>
    <property type="match status" value="1"/>
</dbReference>
<dbReference type="RefSeq" id="WP_139199437.1">
    <property type="nucleotide sequence ID" value="NZ_FNZG01000001.1"/>
</dbReference>
<dbReference type="InterPro" id="IPR036249">
    <property type="entry name" value="Thioredoxin-like_sf"/>
</dbReference>
<keyword evidence="3" id="KW-1185">Reference proteome</keyword>
<evidence type="ECO:0000313" key="3">
    <source>
        <dbReference type="Proteomes" id="UP000231644"/>
    </source>
</evidence>
<dbReference type="EMBL" id="FOLX01000001">
    <property type="protein sequence ID" value="SFC78089.1"/>
    <property type="molecule type" value="Genomic_DNA"/>
</dbReference>
<sequence length="224" mass="24271">MTLLFRTWVLAALVAGSAQAEGLDLSAADRAAFGAEVRAALLADPTPVIAALRPEAAQFSEEAAADRALLDQLAPLFQPTARGIGSDSPRVTLVVFDRFPCPDCARSWQDLTKLIEDIPDLRVEARFAEATGPAQLLLSLLDREGPDAYHAARLKLLAAPDEDAMAQVLTENRWIQDRMLRPAPEMEAQAFAALDLDVAPSYVLPGLILRGAMPAIVLEKHLRR</sequence>
<dbReference type="AlphaFoldDB" id="A0A1I1LYA6"/>
<proteinExistence type="predicted"/>
<feature type="signal peptide" evidence="1">
    <location>
        <begin position="1"/>
        <end position="20"/>
    </location>
</feature>
<evidence type="ECO:0000256" key="1">
    <source>
        <dbReference type="SAM" id="SignalP"/>
    </source>
</evidence>
<dbReference type="Proteomes" id="UP000231644">
    <property type="component" value="Unassembled WGS sequence"/>
</dbReference>
<name>A0A1I1LYA6_9RHOB</name>
<reference evidence="2 3" key="1">
    <citation type="submission" date="2016-10" db="EMBL/GenBank/DDBJ databases">
        <authorList>
            <person name="de Groot N.N."/>
        </authorList>
    </citation>
    <scope>NUCLEOTIDE SEQUENCE [LARGE SCALE GENOMIC DNA]</scope>
    <source>
        <strain evidence="2 3">DSM 29619</strain>
    </source>
</reference>
<dbReference type="GO" id="GO:0016853">
    <property type="term" value="F:isomerase activity"/>
    <property type="evidence" value="ECO:0007669"/>
    <property type="project" value="UniProtKB-KW"/>
</dbReference>
<keyword evidence="2" id="KW-0413">Isomerase</keyword>
<protein>
    <submittedName>
        <fullName evidence="2">Protein-disulfide isomerase</fullName>
    </submittedName>
</protein>
<accession>A0A1I1LYA6</accession>
<dbReference type="OrthoDB" id="7726503at2"/>
<dbReference type="STRING" id="517719.SAMN05421762_2180"/>
<organism evidence="2 3">
    <name type="scientific">Pseudooceanicola nitratireducens</name>
    <dbReference type="NCBI Taxonomy" id="517719"/>
    <lineage>
        <taxon>Bacteria</taxon>
        <taxon>Pseudomonadati</taxon>
        <taxon>Pseudomonadota</taxon>
        <taxon>Alphaproteobacteria</taxon>
        <taxon>Rhodobacterales</taxon>
        <taxon>Paracoccaceae</taxon>
        <taxon>Pseudooceanicola</taxon>
    </lineage>
</organism>
<feature type="chain" id="PRO_5014152211" evidence="1">
    <location>
        <begin position="21"/>
        <end position="224"/>
    </location>
</feature>
<gene>
    <name evidence="2" type="ORF">SAMN05421762_2180</name>
</gene>
<dbReference type="SUPFAM" id="SSF52833">
    <property type="entry name" value="Thioredoxin-like"/>
    <property type="match status" value="1"/>
</dbReference>